<accession>A0A7R9VY15</accession>
<dbReference type="GO" id="GO:0005737">
    <property type="term" value="C:cytoplasm"/>
    <property type="evidence" value="ECO:0007669"/>
    <property type="project" value="TreeGrafter"/>
</dbReference>
<feature type="domain" description="NAD-dependent epimerase/dehydratase" evidence="1">
    <location>
        <begin position="172"/>
        <end position="216"/>
    </location>
</feature>
<dbReference type="Pfam" id="PF13460">
    <property type="entry name" value="NAD_binding_10"/>
    <property type="match status" value="1"/>
</dbReference>
<evidence type="ECO:0008006" key="4">
    <source>
        <dbReference type="Google" id="ProtNLM"/>
    </source>
</evidence>
<feature type="domain" description="NAD(P)-binding" evidence="2">
    <location>
        <begin position="8"/>
        <end position="158"/>
    </location>
</feature>
<dbReference type="PANTHER" id="PTHR48079">
    <property type="entry name" value="PROTEIN YEEZ"/>
    <property type="match status" value="1"/>
</dbReference>
<organism evidence="3">
    <name type="scientific">Pseudictyota dubia</name>
    <dbReference type="NCBI Taxonomy" id="2749911"/>
    <lineage>
        <taxon>Eukaryota</taxon>
        <taxon>Sar</taxon>
        <taxon>Stramenopiles</taxon>
        <taxon>Ochrophyta</taxon>
        <taxon>Bacillariophyta</taxon>
        <taxon>Mediophyceae</taxon>
        <taxon>Biddulphiophycidae</taxon>
        <taxon>Eupodiscales</taxon>
        <taxon>Odontellaceae</taxon>
        <taxon>Pseudictyota</taxon>
    </lineage>
</organism>
<dbReference type="SUPFAM" id="SSF51735">
    <property type="entry name" value="NAD(P)-binding Rossmann-fold domains"/>
    <property type="match status" value="1"/>
</dbReference>
<gene>
    <name evidence="3" type="ORF">TDUB1175_LOCUS8773</name>
</gene>
<dbReference type="InterPro" id="IPR001509">
    <property type="entry name" value="Epimerase_deHydtase"/>
</dbReference>
<evidence type="ECO:0000313" key="3">
    <source>
        <dbReference type="EMBL" id="CAD8308262.1"/>
    </source>
</evidence>
<dbReference type="InterPro" id="IPR051783">
    <property type="entry name" value="NAD(P)-dependent_oxidoreduct"/>
</dbReference>
<dbReference type="EMBL" id="HBED01017523">
    <property type="protein sequence ID" value="CAD8308262.1"/>
    <property type="molecule type" value="Transcribed_RNA"/>
</dbReference>
<dbReference type="PANTHER" id="PTHR48079:SF3">
    <property type="entry name" value="NAD-DEPENDENT EPIMERASE_DEHYDRATASE DOMAIN-CONTAINING PROTEIN"/>
    <property type="match status" value="1"/>
</dbReference>
<dbReference type="AlphaFoldDB" id="A0A7R9VY15"/>
<dbReference type="InterPro" id="IPR016040">
    <property type="entry name" value="NAD(P)-bd_dom"/>
</dbReference>
<dbReference type="GO" id="GO:0004029">
    <property type="term" value="F:aldehyde dehydrogenase (NAD+) activity"/>
    <property type="evidence" value="ECO:0007669"/>
    <property type="project" value="TreeGrafter"/>
</dbReference>
<protein>
    <recommendedName>
        <fullName evidence="4">NAD(P)-binding domain-containing protein</fullName>
    </recommendedName>
</protein>
<reference evidence="3" key="1">
    <citation type="submission" date="2021-01" db="EMBL/GenBank/DDBJ databases">
        <authorList>
            <person name="Corre E."/>
            <person name="Pelletier E."/>
            <person name="Niang G."/>
            <person name="Scheremetjew M."/>
            <person name="Finn R."/>
            <person name="Kale V."/>
            <person name="Holt S."/>
            <person name="Cochrane G."/>
            <person name="Meng A."/>
            <person name="Brown T."/>
            <person name="Cohen L."/>
        </authorList>
    </citation>
    <scope>NUCLEOTIDE SEQUENCE</scope>
    <source>
        <strain evidence="3">CCMP147</strain>
    </source>
</reference>
<dbReference type="Pfam" id="PF01370">
    <property type="entry name" value="Epimerase"/>
    <property type="match status" value="1"/>
</dbReference>
<dbReference type="Gene3D" id="3.40.50.720">
    <property type="entry name" value="NAD(P)-binding Rossmann-like Domain"/>
    <property type="match status" value="1"/>
</dbReference>
<evidence type="ECO:0000259" key="2">
    <source>
        <dbReference type="Pfam" id="PF13460"/>
    </source>
</evidence>
<proteinExistence type="predicted"/>
<name>A0A7R9VY15_9STRA</name>
<dbReference type="InterPro" id="IPR036291">
    <property type="entry name" value="NAD(P)-bd_dom_sf"/>
</dbReference>
<evidence type="ECO:0000259" key="1">
    <source>
        <dbReference type="Pfam" id="PF01370"/>
    </source>
</evidence>
<sequence>MASVLVLGATGYIGGGVARAARRAGFKVYAQTRSDAKASALAADELIPLVCDPTDADALKETVQECEFICECGGSMDAPRANSEAIVKAIGMCDKKGAKKMILYTSGILVLGPHPNEVCEEDMVKKSVIDWRYELENYLLGLEDVDCAVMRPGFVYGGNGGPLAGFFFGKPEEGKLVVPGSLEKTWSWVHVDDLGEAYVLAMMKRSVSAGRAYNIGEPYGPTYKEFRLAAAKLAGYEGDEIENPPATEGIDAFLDAGGWVVASGKRALEELGWCSKHTGVMAQLPIYYEAYKASQK</sequence>